<accession>A0A0B6YVS8</accession>
<proteinExistence type="predicted"/>
<feature type="non-terminal residue" evidence="1">
    <location>
        <position position="1"/>
    </location>
</feature>
<name>A0A0B6YVS8_9EUPU</name>
<reference evidence="1" key="1">
    <citation type="submission" date="2014-12" db="EMBL/GenBank/DDBJ databases">
        <title>Insight into the proteome of Arion vulgaris.</title>
        <authorList>
            <person name="Aradska J."/>
            <person name="Bulat T."/>
            <person name="Smidak R."/>
            <person name="Sarate P."/>
            <person name="Gangsoo J."/>
            <person name="Sialana F."/>
            <person name="Bilban M."/>
            <person name="Lubec G."/>
        </authorList>
    </citation>
    <scope>NUCLEOTIDE SEQUENCE</scope>
    <source>
        <tissue evidence="1">Skin</tissue>
    </source>
</reference>
<gene>
    <name evidence="1" type="primary">ORF38895</name>
</gene>
<evidence type="ECO:0000313" key="1">
    <source>
        <dbReference type="EMBL" id="CEK60257.1"/>
    </source>
</evidence>
<sequence>KSLSKSPHKVNTTLSTSVKDINTKMQKTIVLMFENISKCPQQNRDDESDTKQQTSKYIYMHPQNSQLQSNKDSSQICTQKCSNQEKDLKEEEGTKLCQQPKLSRLKKLQAVSGLDK</sequence>
<dbReference type="EMBL" id="HACG01013392">
    <property type="protein sequence ID" value="CEK60257.1"/>
    <property type="molecule type" value="Transcribed_RNA"/>
</dbReference>
<feature type="non-terminal residue" evidence="1">
    <location>
        <position position="116"/>
    </location>
</feature>
<dbReference type="AlphaFoldDB" id="A0A0B6YVS8"/>
<protein>
    <submittedName>
        <fullName evidence="1">Uncharacterized protein</fullName>
    </submittedName>
</protein>
<organism evidence="1">
    <name type="scientific">Arion vulgaris</name>
    <dbReference type="NCBI Taxonomy" id="1028688"/>
    <lineage>
        <taxon>Eukaryota</taxon>
        <taxon>Metazoa</taxon>
        <taxon>Spiralia</taxon>
        <taxon>Lophotrochozoa</taxon>
        <taxon>Mollusca</taxon>
        <taxon>Gastropoda</taxon>
        <taxon>Heterobranchia</taxon>
        <taxon>Euthyneura</taxon>
        <taxon>Panpulmonata</taxon>
        <taxon>Eupulmonata</taxon>
        <taxon>Stylommatophora</taxon>
        <taxon>Helicina</taxon>
        <taxon>Arionoidea</taxon>
        <taxon>Arionidae</taxon>
        <taxon>Arion</taxon>
    </lineage>
</organism>